<accession>A0A521D8I4</accession>
<dbReference type="Proteomes" id="UP000317557">
    <property type="component" value="Unassembled WGS sequence"/>
</dbReference>
<dbReference type="EMBL" id="FXTP01000007">
    <property type="protein sequence ID" value="SMO68026.1"/>
    <property type="molecule type" value="Genomic_DNA"/>
</dbReference>
<reference evidence="1 2" key="1">
    <citation type="submission" date="2017-05" db="EMBL/GenBank/DDBJ databases">
        <authorList>
            <person name="Varghese N."/>
            <person name="Submissions S."/>
        </authorList>
    </citation>
    <scope>NUCLEOTIDE SEQUENCE [LARGE SCALE GENOMIC DNA]</scope>
    <source>
        <strain evidence="1 2">DSM 21985</strain>
    </source>
</reference>
<dbReference type="AlphaFoldDB" id="A0A521D8I4"/>
<protein>
    <submittedName>
        <fullName evidence="1">Uncharacterized protein</fullName>
    </submittedName>
</protein>
<proteinExistence type="predicted"/>
<organism evidence="1 2">
    <name type="scientific">Gracilimonas mengyeensis</name>
    <dbReference type="NCBI Taxonomy" id="1302730"/>
    <lineage>
        <taxon>Bacteria</taxon>
        <taxon>Pseudomonadati</taxon>
        <taxon>Balneolota</taxon>
        <taxon>Balneolia</taxon>
        <taxon>Balneolales</taxon>
        <taxon>Balneolaceae</taxon>
        <taxon>Gracilimonas</taxon>
    </lineage>
</organism>
<keyword evidence="2" id="KW-1185">Reference proteome</keyword>
<name>A0A521D8I4_9BACT</name>
<gene>
    <name evidence="1" type="ORF">SAMN06265219_107211</name>
</gene>
<sequence length="42" mass="5147">MHYPTNPTMKLELHTEVPKQELGNQSKYSINFFSTYLYERFY</sequence>
<evidence type="ECO:0000313" key="2">
    <source>
        <dbReference type="Proteomes" id="UP000317557"/>
    </source>
</evidence>
<evidence type="ECO:0000313" key="1">
    <source>
        <dbReference type="EMBL" id="SMO68026.1"/>
    </source>
</evidence>